<evidence type="ECO:0000313" key="10">
    <source>
        <dbReference type="Proteomes" id="UP001208074"/>
    </source>
</evidence>
<dbReference type="GO" id="GO:0022857">
    <property type="term" value="F:transmembrane transporter activity"/>
    <property type="evidence" value="ECO:0007669"/>
    <property type="project" value="InterPro"/>
</dbReference>
<reference evidence="9" key="1">
    <citation type="submission" date="2022-11" db="EMBL/GenBank/DDBJ databases">
        <title>Biodiversity and phylogenetic relationships of bacteria.</title>
        <authorList>
            <person name="Machado R.A.R."/>
            <person name="Bhat A."/>
            <person name="Loulou A."/>
            <person name="Kallel S."/>
        </authorList>
    </citation>
    <scope>NUCLEOTIDE SEQUENCE</scope>
    <source>
        <strain evidence="9">DSM 16503</strain>
    </source>
</reference>
<dbReference type="RefSeq" id="WP_026484184.1">
    <property type="nucleotide sequence ID" value="NZ_JAPKNB010000007.1"/>
</dbReference>
<dbReference type="GO" id="GO:0005886">
    <property type="term" value="C:plasma membrane"/>
    <property type="evidence" value="ECO:0007669"/>
    <property type="project" value="UniProtKB-SubCell"/>
</dbReference>
<evidence type="ECO:0000256" key="4">
    <source>
        <dbReference type="ARBA" id="ARBA00022989"/>
    </source>
</evidence>
<name>A0AAW5VPH4_9BURK</name>
<dbReference type="EMBL" id="JAPKNB010000007">
    <property type="protein sequence ID" value="MCX5565810.1"/>
    <property type="molecule type" value="Genomic_DNA"/>
</dbReference>
<evidence type="ECO:0000256" key="7">
    <source>
        <dbReference type="SAM" id="Phobius"/>
    </source>
</evidence>
<organism evidence="9 10">
    <name type="scientific">Alcaligenes phenolicus</name>
    <dbReference type="NCBI Taxonomy" id="232846"/>
    <lineage>
        <taxon>Bacteria</taxon>
        <taxon>Pseudomonadati</taxon>
        <taxon>Pseudomonadota</taxon>
        <taxon>Betaproteobacteria</taxon>
        <taxon>Burkholderiales</taxon>
        <taxon>Alcaligenaceae</taxon>
        <taxon>Alcaligenes</taxon>
    </lineage>
</organism>
<keyword evidence="3 7" id="KW-0812">Transmembrane</keyword>
<comment type="subcellular location">
    <subcellularLocation>
        <location evidence="1">Cell membrane</location>
        <topology evidence="1">Multi-pass membrane protein</topology>
    </subcellularLocation>
</comment>
<keyword evidence="5 7" id="KW-0472">Membrane</keyword>
<evidence type="ECO:0000313" key="9">
    <source>
        <dbReference type="EMBL" id="MCX5565810.1"/>
    </source>
</evidence>
<dbReference type="PANTHER" id="PTHR23513">
    <property type="entry name" value="INTEGRAL MEMBRANE EFFLUX PROTEIN-RELATED"/>
    <property type="match status" value="1"/>
</dbReference>
<feature type="transmembrane region" description="Helical" evidence="7">
    <location>
        <begin position="217"/>
        <end position="239"/>
    </location>
</feature>
<feature type="transmembrane region" description="Helical" evidence="7">
    <location>
        <begin position="339"/>
        <end position="358"/>
    </location>
</feature>
<feature type="transmembrane region" description="Helical" evidence="7">
    <location>
        <begin position="251"/>
        <end position="269"/>
    </location>
</feature>
<protein>
    <submittedName>
        <fullName evidence="9">MFS transporter</fullName>
    </submittedName>
</protein>
<sequence>MLAILKNRSYRHLFAAQVIALVGTGLMTVALGLLAYELAGADAGAVLGTALAIKMIAYVGVAPIAQAFADRLPRRLLLVTLDLVRAAVAVFLPFVTEIWQIYLLIFILQAASAAFTPTFQATIPDILPDEEEYTKALSLSRLSYDLENLISPMLAAALLTVISFNKLFAGTVVGFLVSAALVVSVVLPAAIPSPRKGIWERTTRGIRLYLATPRLRGLLAISLAVSAAGAMVIVNTVVIVKSRFNLGDAEVAWALAAFGAGSMVSALALPGLLDKLEDRRVMIAGAAVLVVGTAIGALTSSYAALLPLWLVVGFGYSAAQTPAGRLLRRSAHPEDRPAIFAAQFALSHACWLICYPLAGRFGTAIGLQSTFIVMSLIGLVGVVLALKAWPAGDPSDIAHEHPDLPPGHPHLREHSSQGKHQHQFIVDDLHQRWPRA</sequence>
<feature type="transmembrane region" description="Helical" evidence="7">
    <location>
        <begin position="144"/>
        <end position="162"/>
    </location>
</feature>
<feature type="transmembrane region" description="Helical" evidence="7">
    <location>
        <begin position="12"/>
        <end position="34"/>
    </location>
</feature>
<keyword evidence="4 7" id="KW-1133">Transmembrane helix</keyword>
<evidence type="ECO:0000256" key="2">
    <source>
        <dbReference type="ARBA" id="ARBA00022475"/>
    </source>
</evidence>
<dbReference type="Pfam" id="PF07690">
    <property type="entry name" value="MFS_1"/>
    <property type="match status" value="1"/>
</dbReference>
<dbReference type="CDD" id="cd06173">
    <property type="entry name" value="MFS_MefA_like"/>
    <property type="match status" value="1"/>
</dbReference>
<proteinExistence type="predicted"/>
<dbReference type="Gene3D" id="1.20.1250.20">
    <property type="entry name" value="MFS general substrate transporter like domains"/>
    <property type="match status" value="2"/>
</dbReference>
<dbReference type="InterPro" id="IPR036259">
    <property type="entry name" value="MFS_trans_sf"/>
</dbReference>
<dbReference type="PROSITE" id="PS50850">
    <property type="entry name" value="MFS"/>
    <property type="match status" value="1"/>
</dbReference>
<dbReference type="SUPFAM" id="SSF103473">
    <property type="entry name" value="MFS general substrate transporter"/>
    <property type="match status" value="1"/>
</dbReference>
<feature type="transmembrane region" description="Helical" evidence="7">
    <location>
        <begin position="46"/>
        <end position="69"/>
    </location>
</feature>
<comment type="caution">
    <text evidence="9">The sequence shown here is derived from an EMBL/GenBank/DDBJ whole genome shotgun (WGS) entry which is preliminary data.</text>
</comment>
<evidence type="ECO:0000259" key="8">
    <source>
        <dbReference type="PROSITE" id="PS50850"/>
    </source>
</evidence>
<feature type="transmembrane region" description="Helical" evidence="7">
    <location>
        <begin position="168"/>
        <end position="191"/>
    </location>
</feature>
<dbReference type="InterPro" id="IPR011701">
    <property type="entry name" value="MFS"/>
</dbReference>
<dbReference type="InterPro" id="IPR020846">
    <property type="entry name" value="MFS_dom"/>
</dbReference>
<dbReference type="AlphaFoldDB" id="A0AAW5VPH4"/>
<accession>A0AAW5VPH4</accession>
<feature type="region of interest" description="Disordered" evidence="6">
    <location>
        <begin position="397"/>
        <end position="417"/>
    </location>
</feature>
<evidence type="ECO:0000256" key="6">
    <source>
        <dbReference type="SAM" id="MobiDB-lite"/>
    </source>
</evidence>
<evidence type="ECO:0000256" key="5">
    <source>
        <dbReference type="ARBA" id="ARBA00023136"/>
    </source>
</evidence>
<dbReference type="Proteomes" id="UP001208074">
    <property type="component" value="Unassembled WGS sequence"/>
</dbReference>
<feature type="domain" description="Major facilitator superfamily (MFS) profile" evidence="8">
    <location>
        <begin position="9"/>
        <end position="393"/>
    </location>
</feature>
<evidence type="ECO:0000256" key="1">
    <source>
        <dbReference type="ARBA" id="ARBA00004651"/>
    </source>
</evidence>
<keyword evidence="2" id="KW-1003">Cell membrane</keyword>
<feature type="transmembrane region" description="Helical" evidence="7">
    <location>
        <begin position="281"/>
        <end position="302"/>
    </location>
</feature>
<dbReference type="PANTHER" id="PTHR23513:SF6">
    <property type="entry name" value="MAJOR FACILITATOR SUPERFAMILY ASSOCIATED DOMAIN-CONTAINING PROTEIN"/>
    <property type="match status" value="1"/>
</dbReference>
<gene>
    <name evidence="9" type="ORF">OSH02_10585</name>
</gene>
<evidence type="ECO:0000256" key="3">
    <source>
        <dbReference type="ARBA" id="ARBA00022692"/>
    </source>
</evidence>
<feature type="transmembrane region" description="Helical" evidence="7">
    <location>
        <begin position="364"/>
        <end position="386"/>
    </location>
</feature>